<dbReference type="SUPFAM" id="SSF53300">
    <property type="entry name" value="vWA-like"/>
    <property type="match status" value="1"/>
</dbReference>
<dbReference type="Gene3D" id="2.60.120.380">
    <property type="match status" value="1"/>
</dbReference>
<dbReference type="InterPro" id="IPR019220">
    <property type="entry name" value="DUF2135"/>
</dbReference>
<accession>A0ABV9I339</accession>
<sequence>MKKAILVGLLCLYSISYSYAQKIPFVRVNDKPLGLSSLDIDVVVTGNIATTTYDMLFYNPTDAILEGQLDFPLGDGFSVSRFALDINGKLREAVVVDKELGRVAFEAVVRRRVDPALLEKGTGNNYKARIYPIPAKGYKRIVLAYEQELKVVDGNHYYDLPLAFENTLENFDLAITVFDQKTKPIIEKGAIRGLGFTPWQQNFKTTLHKENFTPNSPLRIQIPIEKTAIKQLRDEEYVYVYTTLRKEKRLRQPPKTITLLWDASLSMKSRDITKELALLDTYFSKLSTVDVALVTFSNTVRSSTTYTIKNNQWDGLKEALENTVYDGGTDYSILDTTTLKGDAILLFTDGMHTLSQLELYSQSPVFTINSLVKANHQALRTLADTTNGGYINLIDTDTKEALTVLTDLPFRFLGYTCSNASAQVYPNTPVTVTNDFSVAGKGFKNGDRITLQFGYGNKVLKEVVIQVDDAFAKSDIIKRLWAKEKLQVLAQNVKRNKEAITQLGTEYQLVTDYTSLIVLDDVMDYVRYQITPPAELVEEYNRIVSEQKSVGGEELAKRTEVASNARRQASQRRADSPSEDVLENLQENTEVYNMSAPPPPMASDIIEVVEDMEIVEGLPVASPSESIITEDEVQEQQSQSKYKGKLELKDRTINTQYLNELREIKNADKAYEYYLIQRTSYQEQPAYFIDVATYFKDTFNHQVYARRIVSNIPELDGDNYELLKVFGYQMQLEESHDIAAYIFERILELRPEDSQSYRDLALAYENIGKCQEALDLLLSIVDGTIYKNNKRRVFEGVKTISENEIKHLIREYKDDLKLDSVSNHLKDLTPMDVRVVIDWNHNDTDIDLHIIDPNLEECYYSHNKTTIGGRMSQDMTQGFGPEEYSVQKAIKGDYYVKVRYYGDSYQKVENPTFMKVTMYTHYGTNKETKETQILRLTRADNEQLLAKLTF</sequence>
<evidence type="ECO:0000313" key="5">
    <source>
        <dbReference type="Proteomes" id="UP001596043"/>
    </source>
</evidence>
<dbReference type="Gene3D" id="1.25.40.10">
    <property type="entry name" value="Tetratricopeptide repeat domain"/>
    <property type="match status" value="1"/>
</dbReference>
<dbReference type="SUPFAM" id="SSF48452">
    <property type="entry name" value="TPR-like"/>
    <property type="match status" value="1"/>
</dbReference>
<protein>
    <submittedName>
        <fullName evidence="4">VIT domain-containing protein</fullName>
    </submittedName>
</protein>
<dbReference type="CDD" id="cd00198">
    <property type="entry name" value="vWFA"/>
    <property type="match status" value="1"/>
</dbReference>
<dbReference type="Proteomes" id="UP001596043">
    <property type="component" value="Unassembled WGS sequence"/>
</dbReference>
<evidence type="ECO:0000256" key="1">
    <source>
        <dbReference type="SAM" id="MobiDB-lite"/>
    </source>
</evidence>
<feature type="signal peptide" evidence="2">
    <location>
        <begin position="1"/>
        <end position="20"/>
    </location>
</feature>
<dbReference type="Pfam" id="PF09906">
    <property type="entry name" value="DUF2135"/>
    <property type="match status" value="1"/>
</dbReference>
<feature type="chain" id="PRO_5045180859" evidence="2">
    <location>
        <begin position="21"/>
        <end position="950"/>
    </location>
</feature>
<evidence type="ECO:0000259" key="3">
    <source>
        <dbReference type="PROSITE" id="PS51468"/>
    </source>
</evidence>
<evidence type="ECO:0000256" key="2">
    <source>
        <dbReference type="SAM" id="SignalP"/>
    </source>
</evidence>
<dbReference type="InterPro" id="IPR036465">
    <property type="entry name" value="vWFA_dom_sf"/>
</dbReference>
<comment type="caution">
    <text evidence="4">The sequence shown here is derived from an EMBL/GenBank/DDBJ whole genome shotgun (WGS) entry which is preliminary data.</text>
</comment>
<feature type="region of interest" description="Disordered" evidence="1">
    <location>
        <begin position="554"/>
        <end position="579"/>
    </location>
</feature>
<name>A0ABV9I339_9FLAO</name>
<dbReference type="PROSITE" id="PS51468">
    <property type="entry name" value="VIT"/>
    <property type="match status" value="1"/>
</dbReference>
<dbReference type="EMBL" id="JBHSFV010000015">
    <property type="protein sequence ID" value="MFC4636115.1"/>
    <property type="molecule type" value="Genomic_DNA"/>
</dbReference>
<dbReference type="RefSeq" id="WP_379981996.1">
    <property type="nucleotide sequence ID" value="NZ_JBHSFV010000015.1"/>
</dbReference>
<reference evidence="5" key="1">
    <citation type="journal article" date="2019" name="Int. J. Syst. Evol. Microbiol.">
        <title>The Global Catalogue of Microorganisms (GCM) 10K type strain sequencing project: providing services to taxonomists for standard genome sequencing and annotation.</title>
        <authorList>
            <consortium name="The Broad Institute Genomics Platform"/>
            <consortium name="The Broad Institute Genome Sequencing Center for Infectious Disease"/>
            <person name="Wu L."/>
            <person name="Ma J."/>
        </authorList>
    </citation>
    <scope>NUCLEOTIDE SEQUENCE [LARGE SCALE GENOMIC DNA]</scope>
    <source>
        <strain evidence="5">YJ-61-S</strain>
    </source>
</reference>
<dbReference type="PANTHER" id="PTHR45737">
    <property type="entry name" value="VON WILLEBRAND FACTOR A DOMAIN-CONTAINING PROTEIN 5A"/>
    <property type="match status" value="1"/>
</dbReference>
<dbReference type="PANTHER" id="PTHR45737:SF6">
    <property type="entry name" value="VON WILLEBRAND FACTOR A DOMAIN-CONTAINING PROTEIN 5A"/>
    <property type="match status" value="1"/>
</dbReference>
<proteinExistence type="predicted"/>
<evidence type="ECO:0000313" key="4">
    <source>
        <dbReference type="EMBL" id="MFC4636115.1"/>
    </source>
</evidence>
<dbReference type="InterPro" id="IPR011990">
    <property type="entry name" value="TPR-like_helical_dom_sf"/>
</dbReference>
<dbReference type="Pfam" id="PF08487">
    <property type="entry name" value="VIT"/>
    <property type="match status" value="1"/>
</dbReference>
<keyword evidence="5" id="KW-1185">Reference proteome</keyword>
<feature type="domain" description="VIT" evidence="3">
    <location>
        <begin position="19"/>
        <end position="147"/>
    </location>
</feature>
<keyword evidence="2" id="KW-0732">Signal</keyword>
<gene>
    <name evidence="4" type="ORF">ACFO3O_19570</name>
</gene>
<dbReference type="Gene3D" id="3.40.50.410">
    <property type="entry name" value="von Willebrand factor, type A domain"/>
    <property type="match status" value="1"/>
</dbReference>
<dbReference type="InterPro" id="IPR013694">
    <property type="entry name" value="VIT"/>
</dbReference>
<organism evidence="4 5">
    <name type="scientific">Dokdonia ponticola</name>
    <dbReference type="NCBI Taxonomy" id="2041041"/>
    <lineage>
        <taxon>Bacteria</taxon>
        <taxon>Pseudomonadati</taxon>
        <taxon>Bacteroidota</taxon>
        <taxon>Flavobacteriia</taxon>
        <taxon>Flavobacteriales</taxon>
        <taxon>Flavobacteriaceae</taxon>
        <taxon>Dokdonia</taxon>
    </lineage>
</organism>